<name>A0A553NYA1_TIGCA</name>
<comment type="similarity">
    <text evidence="8">Belongs to the two pore domain potassium channel (TC 1.A.1.8) family.</text>
</comment>
<feature type="coiled-coil region" evidence="9">
    <location>
        <begin position="7"/>
        <end position="34"/>
    </location>
</feature>
<feature type="compositionally biased region" description="Polar residues" evidence="10">
    <location>
        <begin position="150"/>
        <end position="189"/>
    </location>
</feature>
<dbReference type="Proteomes" id="UP000318571">
    <property type="component" value="Chromosome 9"/>
</dbReference>
<keyword evidence="3 8" id="KW-0812">Transmembrane</keyword>
<keyword evidence="9" id="KW-0175">Coiled coil</keyword>
<keyword evidence="7 8" id="KW-0407">Ion channel</keyword>
<dbReference type="Gene3D" id="1.10.287.70">
    <property type="match status" value="2"/>
</dbReference>
<evidence type="ECO:0000256" key="10">
    <source>
        <dbReference type="SAM" id="MobiDB-lite"/>
    </source>
</evidence>
<accession>A0A553NYA1</accession>
<evidence type="ECO:0000256" key="5">
    <source>
        <dbReference type="ARBA" id="ARBA00023065"/>
    </source>
</evidence>
<evidence type="ECO:0000256" key="1">
    <source>
        <dbReference type="ARBA" id="ARBA00004141"/>
    </source>
</evidence>
<dbReference type="PANTHER" id="PTHR11003:SF352">
    <property type="entry name" value="BCDNA.GH04802-RELATED"/>
    <property type="match status" value="1"/>
</dbReference>
<evidence type="ECO:0000256" key="2">
    <source>
        <dbReference type="ARBA" id="ARBA00022448"/>
    </source>
</evidence>
<dbReference type="GO" id="GO:0005886">
    <property type="term" value="C:plasma membrane"/>
    <property type="evidence" value="ECO:0007669"/>
    <property type="project" value="TreeGrafter"/>
</dbReference>
<evidence type="ECO:0000256" key="9">
    <source>
        <dbReference type="SAM" id="Coils"/>
    </source>
</evidence>
<dbReference type="AlphaFoldDB" id="A0A553NYA1"/>
<evidence type="ECO:0000259" key="12">
    <source>
        <dbReference type="Pfam" id="PF07885"/>
    </source>
</evidence>
<dbReference type="STRING" id="6832.A0A553NYA1"/>
<keyword evidence="2 8" id="KW-0813">Transport</keyword>
<dbReference type="InterPro" id="IPR003280">
    <property type="entry name" value="2pore_dom_K_chnl"/>
</dbReference>
<dbReference type="InterPro" id="IPR013099">
    <property type="entry name" value="K_chnl_dom"/>
</dbReference>
<evidence type="ECO:0000256" key="7">
    <source>
        <dbReference type="ARBA" id="ARBA00023303"/>
    </source>
</evidence>
<gene>
    <name evidence="13" type="ORF">TCAL_02413</name>
</gene>
<dbReference type="PANTHER" id="PTHR11003">
    <property type="entry name" value="POTASSIUM CHANNEL, SUBFAMILY K"/>
    <property type="match status" value="1"/>
</dbReference>
<dbReference type="GO" id="GO:0030322">
    <property type="term" value="P:stabilization of membrane potential"/>
    <property type="evidence" value="ECO:0007669"/>
    <property type="project" value="TreeGrafter"/>
</dbReference>
<proteinExistence type="inferred from homology"/>
<dbReference type="EMBL" id="VCGU01000009">
    <property type="protein sequence ID" value="TRY70400.1"/>
    <property type="molecule type" value="Genomic_DNA"/>
</dbReference>
<evidence type="ECO:0000256" key="11">
    <source>
        <dbReference type="SAM" id="Phobius"/>
    </source>
</evidence>
<keyword evidence="4 11" id="KW-1133">Transmembrane helix</keyword>
<organism evidence="13 14">
    <name type="scientific">Tigriopus californicus</name>
    <name type="common">Marine copepod</name>
    <dbReference type="NCBI Taxonomy" id="6832"/>
    <lineage>
        <taxon>Eukaryota</taxon>
        <taxon>Metazoa</taxon>
        <taxon>Ecdysozoa</taxon>
        <taxon>Arthropoda</taxon>
        <taxon>Crustacea</taxon>
        <taxon>Multicrustacea</taxon>
        <taxon>Hexanauplia</taxon>
        <taxon>Copepoda</taxon>
        <taxon>Harpacticoida</taxon>
        <taxon>Harpacticidae</taxon>
        <taxon>Tigriopus</taxon>
    </lineage>
</organism>
<feature type="region of interest" description="Disordered" evidence="10">
    <location>
        <begin position="244"/>
        <end position="265"/>
    </location>
</feature>
<evidence type="ECO:0000256" key="3">
    <source>
        <dbReference type="ARBA" id="ARBA00022692"/>
    </source>
</evidence>
<feature type="domain" description="Potassium channel" evidence="12">
    <location>
        <begin position="786"/>
        <end position="866"/>
    </location>
</feature>
<feature type="compositionally biased region" description="Polar residues" evidence="10">
    <location>
        <begin position="716"/>
        <end position="731"/>
    </location>
</feature>
<evidence type="ECO:0000256" key="8">
    <source>
        <dbReference type="RuleBase" id="RU003857"/>
    </source>
</evidence>
<feature type="compositionally biased region" description="Pro residues" evidence="10">
    <location>
        <begin position="646"/>
        <end position="658"/>
    </location>
</feature>
<dbReference type="GO" id="GO:0015271">
    <property type="term" value="F:outward rectifier potassium channel activity"/>
    <property type="evidence" value="ECO:0007669"/>
    <property type="project" value="TreeGrafter"/>
</dbReference>
<keyword evidence="5 8" id="KW-0406">Ion transport</keyword>
<keyword evidence="14" id="KW-1185">Reference proteome</keyword>
<feature type="region of interest" description="Disordered" evidence="10">
    <location>
        <begin position="701"/>
        <end position="753"/>
    </location>
</feature>
<feature type="transmembrane region" description="Helical" evidence="11">
    <location>
        <begin position="779"/>
        <end position="800"/>
    </location>
</feature>
<feature type="non-terminal residue" evidence="13">
    <location>
        <position position="1"/>
    </location>
</feature>
<feature type="transmembrane region" description="Helical" evidence="11">
    <location>
        <begin position="842"/>
        <end position="863"/>
    </location>
</feature>
<dbReference type="PRINTS" id="PR01333">
    <property type="entry name" value="2POREKCHANEL"/>
</dbReference>
<evidence type="ECO:0000256" key="6">
    <source>
        <dbReference type="ARBA" id="ARBA00023136"/>
    </source>
</evidence>
<feature type="compositionally biased region" description="Basic and acidic residues" evidence="10">
    <location>
        <begin position="250"/>
        <end position="265"/>
    </location>
</feature>
<feature type="region of interest" description="Disordered" evidence="10">
    <location>
        <begin position="638"/>
        <end position="667"/>
    </location>
</feature>
<feature type="region of interest" description="Disordered" evidence="10">
    <location>
        <begin position="143"/>
        <end position="189"/>
    </location>
</feature>
<reference evidence="13 14" key="1">
    <citation type="journal article" date="2018" name="Nat. Ecol. Evol.">
        <title>Genomic signatures of mitonuclear coevolution across populations of Tigriopus californicus.</title>
        <authorList>
            <person name="Barreto F.S."/>
            <person name="Watson E.T."/>
            <person name="Lima T.G."/>
            <person name="Willett C.S."/>
            <person name="Edmands S."/>
            <person name="Li W."/>
            <person name="Burton R.S."/>
        </authorList>
    </citation>
    <scope>NUCLEOTIDE SEQUENCE [LARGE SCALE GENOMIC DNA]</scope>
    <source>
        <strain evidence="13 14">San Diego</strain>
    </source>
</reference>
<dbReference type="Pfam" id="PF07885">
    <property type="entry name" value="Ion_trans_2"/>
    <property type="match status" value="2"/>
</dbReference>
<evidence type="ECO:0000256" key="4">
    <source>
        <dbReference type="ARBA" id="ARBA00022989"/>
    </source>
</evidence>
<feature type="domain" description="Potassium channel" evidence="12">
    <location>
        <begin position="383"/>
        <end position="439"/>
    </location>
</feature>
<evidence type="ECO:0000313" key="13">
    <source>
        <dbReference type="EMBL" id="TRY70400.1"/>
    </source>
</evidence>
<comment type="subcellular location">
    <subcellularLocation>
        <location evidence="1">Membrane</location>
        <topology evidence="1">Multi-pass membrane protein</topology>
    </subcellularLocation>
</comment>
<dbReference type="SUPFAM" id="SSF81324">
    <property type="entry name" value="Voltage-gated potassium channels"/>
    <property type="match status" value="2"/>
</dbReference>
<protein>
    <recommendedName>
        <fullName evidence="12">Potassium channel domain-containing protein</fullName>
    </recommendedName>
</protein>
<dbReference type="GO" id="GO:0022841">
    <property type="term" value="F:potassium ion leak channel activity"/>
    <property type="evidence" value="ECO:0007669"/>
    <property type="project" value="TreeGrafter"/>
</dbReference>
<comment type="caution">
    <text evidence="13">The sequence shown here is derived from an EMBL/GenBank/DDBJ whole genome shotgun (WGS) entry which is preliminary data.</text>
</comment>
<sequence>GPLRNEVIRQELRIERLTNQVQELTRLYKKCDRNRKKTKRFLMSVIEKYRGDNVHLSLDKCYQYCHDHKFSAQVCDEVCSYEMKDSPCTLWQFDSMRSKNYNTAPSIDYSTPPYIRVERTTTETAQETSTLFPHFFPETSTVHKPLDPSESVTNHESPMHPTTDTSTSIESPENNNLTSPVWNPTESTEPSVTMDKVSLYEYLFQFFFTFIKDEDSFHTTKSRPEPKPSTPKYSALIEFKRPKRAALSTDRMRRSPKSESDDKSVINSRRVDNFSTVKNADVSGQLILSKRLLNPPPCSTLTCVINNERTATVCLSITENFDNDQMHAMLRPVNDHEGQEHFNVLYRENWTHAAREVINKFEQIVIRKAKTEGYDGGDSEDSVQWNFSGALLYSVTVITTIGYGNIAPKTSWGRSVTMIYAIFGMPLFLMWASQMGTLLAHSFQLVYSTICCGICRRGKRKRAMSRMRKNEQLLLQQKQKQQETVSLPGTVDKEKRIDGSISTSASNTLPPSRVPLPNTTTPKVHHFQVNESEPALSLSSTSNLLPNKAHMAADTPVHAPLALATPFVFNQHHLEKKTAQKEIMDPHVKELLSTCAKYNLDQGPNGKDDGCSAEVLEEIRHVEAIETIRNQSAVSVIVNPNSPRSPTSPGPLPRPPPQLSDDTTTVINGSTPLAMRRARLGHPTVVSVSVEGNNTPVTSLLGSPSILKSPPPYSPNPLSKLQTSRDPSPVTSLRLGADGGSLNGIGSSDKDDNASSVIKVSVQPRMHDNSSSLQDRVPVLPVLIFVGGYIFIGAGIFSTWENWSMLEGAYFCFITLTTIGFGDFVPGDAVLNDTSENGQAKLLIACIYVLMGLAVVAMSINLVQEEIMGKFRQLAKDMGIIDDDDDDLVSA</sequence>
<keyword evidence="6 11" id="KW-0472">Membrane</keyword>
<evidence type="ECO:0000313" key="14">
    <source>
        <dbReference type="Proteomes" id="UP000318571"/>
    </source>
</evidence>